<protein>
    <submittedName>
        <fullName evidence="9">Trimethylamine-N-oxide reductase (Cytochrome c)</fullName>
    </submittedName>
</protein>
<evidence type="ECO:0000256" key="2">
    <source>
        <dbReference type="ARBA" id="ARBA00010312"/>
    </source>
</evidence>
<dbReference type="Gene3D" id="3.40.228.10">
    <property type="entry name" value="Dimethylsulfoxide Reductase, domain 2"/>
    <property type="match status" value="1"/>
</dbReference>
<dbReference type="InterPro" id="IPR006655">
    <property type="entry name" value="Mopterin_OxRdtase_prok_CS"/>
</dbReference>
<evidence type="ECO:0000256" key="1">
    <source>
        <dbReference type="ARBA" id="ARBA00001942"/>
    </source>
</evidence>
<sequence>MSNQEKMYFNMTNGGPISVYVKDGKVVRVRPLQVPESEYKPWTIEAGGKKYSPPKAVRLSPPVHAERNRLDSYNRILRPLKRVDFDPKGERNPQNRGKSGYVEISWDEALDIVSGEIKRLTDTYGGSSITGMTSSHHNWGVVGYKMGPFSRFMNMLNYTPVLDNTDSWEGWHWGATHTYGFYWRLGMPEQFDLLEDVLKNTEMVVFWSNDPDTTRGTYSGQESAIWRQWLKEKGIKTVFIDPFYNYTNAAMDGTWLPPRPGSDTALAMAIAYVWITEGIYDKEYVADKTQGFDEFKDYILGLSDNGRAKTPEWAAEESGIPARKIRALAREWASKRTSLSSGCRGGEGGACRTAYGTEWARMMVCLQAMQGLGKPGVSIWGATMGAPADSTTWFPAYAEPRGQMGKSGIAKNKLSLMNQTKQRLFRLTLPEAILNGKEDFLGDGFCGQSLEQQFKRNIYPMEGHSPVKMFYRYGGSFMGTMVDTNKWVKMYQSENLEFVVNQDCWFSSETKFADVILPACTNLERNDIGEWAACGGYTTNAHIGNNYRVIVRQQKAVEPLGESKSDYEIFTLLSDRLGMKELFTEGNSEDDWAKLFYESSDVAKTVSWDEFNQKGYHLVPVPDDYKSTPSLRWYAEGRDVDTPDTGNPKRGTDKAKELGTYSGKIEFASESLKKAFPDDTERSIVPSFHASWEGYDSELFKQYPLQLISPHPRFSFHTAYDNHTTWVDEIPLHRVEKNGYRWWPIRLNPADAKARNISNGDIVELYNDRGSVLGSAVVTERVQPGVIHSYASGAKYDPLVPGKPGSTDRGGCVTLLTPSRMLSKNVPGMAPNSCLVEIRKWGV</sequence>
<dbReference type="STRING" id="83767.SAMN05660652_03305"/>
<dbReference type="Gene3D" id="3.40.50.740">
    <property type="match status" value="2"/>
</dbReference>
<proteinExistence type="inferred from homology"/>
<gene>
    <name evidence="9" type="ORF">SAMN05660652_03305</name>
</gene>
<evidence type="ECO:0000259" key="8">
    <source>
        <dbReference type="Pfam" id="PF21423"/>
    </source>
</evidence>
<accession>A0A1G8JZX5</accession>
<dbReference type="PANTHER" id="PTHR43742:SF10">
    <property type="entry name" value="TRIMETHYLAMINE-N-OXIDE REDUCTASE 2"/>
    <property type="match status" value="1"/>
</dbReference>
<keyword evidence="10" id="KW-1185">Reference proteome</keyword>
<dbReference type="GO" id="GO:0009055">
    <property type="term" value="F:electron transfer activity"/>
    <property type="evidence" value="ECO:0007669"/>
    <property type="project" value="TreeGrafter"/>
</dbReference>
<evidence type="ECO:0000313" key="10">
    <source>
        <dbReference type="Proteomes" id="UP000198607"/>
    </source>
</evidence>
<comment type="cofactor">
    <cofactor evidence="1">
        <name>Mo-bis(molybdopterin guanine dinucleotide)</name>
        <dbReference type="ChEBI" id="CHEBI:60539"/>
    </cofactor>
</comment>
<keyword evidence="3" id="KW-0500">Molybdenum</keyword>
<feature type="domain" description="Pyrogallol hydroxytransferase large subunit-like N-terminal" evidence="8">
    <location>
        <begin position="15"/>
        <end position="67"/>
    </location>
</feature>
<dbReference type="GO" id="GO:0016491">
    <property type="term" value="F:oxidoreductase activity"/>
    <property type="evidence" value="ECO:0007669"/>
    <property type="project" value="UniProtKB-KW"/>
</dbReference>
<reference evidence="9 10" key="1">
    <citation type="submission" date="2016-10" db="EMBL/GenBank/DDBJ databases">
        <authorList>
            <person name="de Groot N.N."/>
        </authorList>
    </citation>
    <scope>NUCLEOTIDE SEQUENCE [LARGE SCALE GENOMIC DNA]</scope>
    <source>
        <strain evidence="9 10">DSM 5885</strain>
    </source>
</reference>
<evidence type="ECO:0000313" key="9">
    <source>
        <dbReference type="EMBL" id="SDI36657.1"/>
    </source>
</evidence>
<dbReference type="GO" id="GO:0030288">
    <property type="term" value="C:outer membrane-bounded periplasmic space"/>
    <property type="evidence" value="ECO:0007669"/>
    <property type="project" value="TreeGrafter"/>
</dbReference>
<dbReference type="AlphaFoldDB" id="A0A1G8JZX5"/>
<evidence type="ECO:0000256" key="5">
    <source>
        <dbReference type="ARBA" id="ARBA00023002"/>
    </source>
</evidence>
<dbReference type="Pfam" id="PF01568">
    <property type="entry name" value="Molydop_binding"/>
    <property type="match status" value="1"/>
</dbReference>
<dbReference type="Pfam" id="PF00384">
    <property type="entry name" value="Molybdopterin"/>
    <property type="match status" value="1"/>
</dbReference>
<evidence type="ECO:0000259" key="6">
    <source>
        <dbReference type="Pfam" id="PF00384"/>
    </source>
</evidence>
<dbReference type="Gene3D" id="2.40.40.20">
    <property type="match status" value="1"/>
</dbReference>
<feature type="domain" description="Molybdopterin dinucleotide-binding" evidence="7">
    <location>
        <begin position="705"/>
        <end position="820"/>
    </location>
</feature>
<feature type="domain" description="Molybdopterin oxidoreductase" evidence="6">
    <location>
        <begin position="75"/>
        <end position="575"/>
    </location>
</feature>
<dbReference type="PROSITE" id="PS00932">
    <property type="entry name" value="MOLYBDOPTERIN_PROK_3"/>
    <property type="match status" value="1"/>
</dbReference>
<dbReference type="RefSeq" id="WP_218122787.1">
    <property type="nucleotide sequence ID" value="NZ_FNCY01000017.1"/>
</dbReference>
<evidence type="ECO:0000256" key="3">
    <source>
        <dbReference type="ARBA" id="ARBA00022505"/>
    </source>
</evidence>
<dbReference type="GO" id="GO:0009061">
    <property type="term" value="P:anaerobic respiration"/>
    <property type="evidence" value="ECO:0007669"/>
    <property type="project" value="TreeGrafter"/>
</dbReference>
<dbReference type="InterPro" id="IPR006656">
    <property type="entry name" value="Mopterin_OxRdtase"/>
</dbReference>
<keyword evidence="4" id="KW-0479">Metal-binding</keyword>
<comment type="similarity">
    <text evidence="2">Belongs to the prokaryotic molybdopterin-containing oxidoreductase family.</text>
</comment>
<evidence type="ECO:0000256" key="4">
    <source>
        <dbReference type="ARBA" id="ARBA00022723"/>
    </source>
</evidence>
<dbReference type="SUPFAM" id="SSF50692">
    <property type="entry name" value="ADC-like"/>
    <property type="match status" value="1"/>
</dbReference>
<dbReference type="Gene3D" id="2.20.25.340">
    <property type="match status" value="1"/>
</dbReference>
<dbReference type="InterPro" id="IPR009010">
    <property type="entry name" value="Asp_de-COase-like_dom_sf"/>
</dbReference>
<name>A0A1G8JZX5_9RHOO</name>
<dbReference type="Proteomes" id="UP000198607">
    <property type="component" value="Unassembled WGS sequence"/>
</dbReference>
<dbReference type="Pfam" id="PF21423">
    <property type="entry name" value="AhtL-like_1st"/>
    <property type="match status" value="1"/>
</dbReference>
<keyword evidence="5" id="KW-0560">Oxidoreductase</keyword>
<dbReference type="GO" id="GO:0030151">
    <property type="term" value="F:molybdenum ion binding"/>
    <property type="evidence" value="ECO:0007669"/>
    <property type="project" value="TreeGrafter"/>
</dbReference>
<dbReference type="InterPro" id="IPR049032">
    <property type="entry name" value="AhtL-like_N"/>
</dbReference>
<dbReference type="EMBL" id="FNCY01000017">
    <property type="protein sequence ID" value="SDI36657.1"/>
    <property type="molecule type" value="Genomic_DNA"/>
</dbReference>
<dbReference type="PANTHER" id="PTHR43742">
    <property type="entry name" value="TRIMETHYLAMINE-N-OXIDE REDUCTASE"/>
    <property type="match status" value="1"/>
</dbReference>
<dbReference type="SUPFAM" id="SSF53706">
    <property type="entry name" value="Formate dehydrogenase/DMSO reductase, domains 1-3"/>
    <property type="match status" value="1"/>
</dbReference>
<dbReference type="InterPro" id="IPR006657">
    <property type="entry name" value="MoPterin_dinucl-bd_dom"/>
</dbReference>
<dbReference type="InterPro" id="IPR050612">
    <property type="entry name" value="Prok_Mopterin_Oxidored"/>
</dbReference>
<dbReference type="GO" id="GO:0043546">
    <property type="term" value="F:molybdopterin cofactor binding"/>
    <property type="evidence" value="ECO:0007669"/>
    <property type="project" value="InterPro"/>
</dbReference>
<evidence type="ECO:0000259" key="7">
    <source>
        <dbReference type="Pfam" id="PF01568"/>
    </source>
</evidence>
<organism evidence="9 10">
    <name type="scientific">Propionivibrio dicarboxylicus</name>
    <dbReference type="NCBI Taxonomy" id="83767"/>
    <lineage>
        <taxon>Bacteria</taxon>
        <taxon>Pseudomonadati</taxon>
        <taxon>Pseudomonadota</taxon>
        <taxon>Betaproteobacteria</taxon>
        <taxon>Rhodocyclales</taxon>
        <taxon>Rhodocyclaceae</taxon>
        <taxon>Propionivibrio</taxon>
    </lineage>
</organism>